<accession>A0A9Q1F5L1</accession>
<evidence type="ECO:0000313" key="3">
    <source>
        <dbReference type="Proteomes" id="UP001152622"/>
    </source>
</evidence>
<sequence>MKAVILAAGYGTRLQRDVENDTTGKFQHLIGTPKPLLPVGNCALISHWVNAFNTNGCVDAIFIVTNQLYHKIFEEWARPFPNVRVLSDGTQSNEERLGAVACLQLTVKHFQIEDNVIVIGGDTLFKEDFSLSRFTNEFFHRTAKCDDSNLVLSYHCKDEETLKYGILEVNKDLRVHCLKEKPHPSETTSRRACPCFYLFSKKSIPLLDEFLHEKKDSSIEEKDAPGNFLSWLIPRKAVYIHEVSGRFDVPGGDSPQFHGQLLDQAAQASSVEADAVSGVPSQLLVCPDDSYIT</sequence>
<organism evidence="2 3">
    <name type="scientific">Synaphobranchus kaupii</name>
    <name type="common">Kaup's arrowtooth eel</name>
    <dbReference type="NCBI Taxonomy" id="118154"/>
    <lineage>
        <taxon>Eukaryota</taxon>
        <taxon>Metazoa</taxon>
        <taxon>Chordata</taxon>
        <taxon>Craniata</taxon>
        <taxon>Vertebrata</taxon>
        <taxon>Euteleostomi</taxon>
        <taxon>Actinopterygii</taxon>
        <taxon>Neopterygii</taxon>
        <taxon>Teleostei</taxon>
        <taxon>Anguilliformes</taxon>
        <taxon>Synaphobranchidae</taxon>
        <taxon>Synaphobranchus</taxon>
    </lineage>
</organism>
<proteinExistence type="predicted"/>
<dbReference type="OrthoDB" id="6339427at2759"/>
<gene>
    <name evidence="2" type="ORF">SKAU_G00229990</name>
</gene>
<dbReference type="PANTHER" id="PTHR42883">
    <property type="entry name" value="GLUCOSE-1-PHOSPHATE THYMIDYLTRANSFERASE"/>
    <property type="match status" value="1"/>
</dbReference>
<name>A0A9Q1F5L1_SYNKA</name>
<dbReference type="Proteomes" id="UP001152622">
    <property type="component" value="Chromosome 8"/>
</dbReference>
<dbReference type="Gene3D" id="3.90.550.10">
    <property type="entry name" value="Spore Coat Polysaccharide Biosynthesis Protein SpsA, Chain A"/>
    <property type="match status" value="1"/>
</dbReference>
<comment type="caution">
    <text evidence="2">The sequence shown here is derived from an EMBL/GenBank/DDBJ whole genome shotgun (WGS) entry which is preliminary data.</text>
</comment>
<dbReference type="AlphaFoldDB" id="A0A9Q1F5L1"/>
<dbReference type="PANTHER" id="PTHR42883:SF2">
    <property type="entry name" value="THYMIDYLYLTRANSFERASE"/>
    <property type="match status" value="1"/>
</dbReference>
<evidence type="ECO:0000313" key="2">
    <source>
        <dbReference type="EMBL" id="KAJ8351523.1"/>
    </source>
</evidence>
<dbReference type="SUPFAM" id="SSF53448">
    <property type="entry name" value="Nucleotide-diphospho-sugar transferases"/>
    <property type="match status" value="1"/>
</dbReference>
<dbReference type="InterPro" id="IPR029044">
    <property type="entry name" value="Nucleotide-diphossugar_trans"/>
</dbReference>
<dbReference type="EMBL" id="JAINUF010000008">
    <property type="protein sequence ID" value="KAJ8351523.1"/>
    <property type="molecule type" value="Genomic_DNA"/>
</dbReference>
<dbReference type="Pfam" id="PF00483">
    <property type="entry name" value="NTP_transferase"/>
    <property type="match status" value="1"/>
</dbReference>
<dbReference type="InterPro" id="IPR005835">
    <property type="entry name" value="NTP_transferase_dom"/>
</dbReference>
<keyword evidence="3" id="KW-1185">Reference proteome</keyword>
<evidence type="ECO:0000259" key="1">
    <source>
        <dbReference type="Pfam" id="PF00483"/>
    </source>
</evidence>
<protein>
    <recommendedName>
        <fullName evidence="1">Nucleotidyl transferase domain-containing protein</fullName>
    </recommendedName>
</protein>
<feature type="domain" description="Nucleotidyl transferase" evidence="1">
    <location>
        <begin position="2"/>
        <end position="223"/>
    </location>
</feature>
<reference evidence="2" key="1">
    <citation type="journal article" date="2023" name="Science">
        <title>Genome structures resolve the early diversification of teleost fishes.</title>
        <authorList>
            <person name="Parey E."/>
            <person name="Louis A."/>
            <person name="Montfort J."/>
            <person name="Bouchez O."/>
            <person name="Roques C."/>
            <person name="Iampietro C."/>
            <person name="Lluch J."/>
            <person name="Castinel A."/>
            <person name="Donnadieu C."/>
            <person name="Desvignes T."/>
            <person name="Floi Bucao C."/>
            <person name="Jouanno E."/>
            <person name="Wen M."/>
            <person name="Mejri S."/>
            <person name="Dirks R."/>
            <person name="Jansen H."/>
            <person name="Henkel C."/>
            <person name="Chen W.J."/>
            <person name="Zahm M."/>
            <person name="Cabau C."/>
            <person name="Klopp C."/>
            <person name="Thompson A.W."/>
            <person name="Robinson-Rechavi M."/>
            <person name="Braasch I."/>
            <person name="Lecointre G."/>
            <person name="Bobe J."/>
            <person name="Postlethwait J.H."/>
            <person name="Berthelot C."/>
            <person name="Roest Crollius H."/>
            <person name="Guiguen Y."/>
        </authorList>
    </citation>
    <scope>NUCLEOTIDE SEQUENCE</scope>
    <source>
        <strain evidence="2">WJC10195</strain>
    </source>
</reference>